<feature type="transmembrane region" description="Helical" evidence="3">
    <location>
        <begin position="20"/>
        <end position="41"/>
    </location>
</feature>
<name>A0A517S7S5_9PLAN</name>
<accession>A0A517S7S5</accession>
<proteinExistence type="inferred from homology"/>
<protein>
    <submittedName>
        <fullName evidence="5">Outer membrane porin HofQ</fullName>
    </submittedName>
</protein>
<evidence type="ECO:0000256" key="1">
    <source>
        <dbReference type="RuleBase" id="RU004003"/>
    </source>
</evidence>
<feature type="domain" description="Type II/III secretion system secretin-like" evidence="4">
    <location>
        <begin position="1323"/>
        <end position="1396"/>
    </location>
</feature>
<dbReference type="EMBL" id="CP036271">
    <property type="protein sequence ID" value="QDT52182.1"/>
    <property type="molecule type" value="Genomic_DNA"/>
</dbReference>
<evidence type="ECO:0000259" key="4">
    <source>
        <dbReference type="Pfam" id="PF00263"/>
    </source>
</evidence>
<feature type="compositionally biased region" description="Basic and acidic residues" evidence="2">
    <location>
        <begin position="94"/>
        <end position="104"/>
    </location>
</feature>
<dbReference type="GO" id="GO:0009306">
    <property type="term" value="P:protein secretion"/>
    <property type="evidence" value="ECO:0007669"/>
    <property type="project" value="InterPro"/>
</dbReference>
<dbReference type="Proteomes" id="UP000315700">
    <property type="component" value="Chromosome"/>
</dbReference>
<evidence type="ECO:0000313" key="5">
    <source>
        <dbReference type="EMBL" id="QDT52182.1"/>
    </source>
</evidence>
<feature type="compositionally biased region" description="Gly residues" evidence="2">
    <location>
        <begin position="1041"/>
        <end position="1068"/>
    </location>
</feature>
<keyword evidence="6" id="KW-1185">Reference proteome</keyword>
<dbReference type="InterPro" id="IPR004846">
    <property type="entry name" value="T2SS/T3SS_dom"/>
</dbReference>
<dbReference type="PANTHER" id="PTHR30604:SF1">
    <property type="entry name" value="DNA UTILIZATION PROTEIN HOFQ"/>
    <property type="match status" value="1"/>
</dbReference>
<feature type="region of interest" description="Disordered" evidence="2">
    <location>
        <begin position="1035"/>
        <end position="1082"/>
    </location>
</feature>
<feature type="region of interest" description="Disordered" evidence="2">
    <location>
        <begin position="48"/>
        <end position="122"/>
    </location>
</feature>
<dbReference type="InParanoid" id="A0A517S7S5"/>
<dbReference type="RefSeq" id="WP_145026369.1">
    <property type="nucleotide sequence ID" value="NZ_CP036271.1"/>
</dbReference>
<feature type="region of interest" description="Disordered" evidence="2">
    <location>
        <begin position="1292"/>
        <end position="1316"/>
    </location>
</feature>
<dbReference type="OrthoDB" id="254495at2"/>
<reference evidence="5 6" key="1">
    <citation type="submission" date="2019-02" db="EMBL/GenBank/DDBJ databases">
        <title>Deep-cultivation of Planctomycetes and their phenomic and genomic characterization uncovers novel biology.</title>
        <authorList>
            <person name="Wiegand S."/>
            <person name="Jogler M."/>
            <person name="Boedeker C."/>
            <person name="Pinto D."/>
            <person name="Vollmers J."/>
            <person name="Rivas-Marin E."/>
            <person name="Kohn T."/>
            <person name="Peeters S.H."/>
            <person name="Heuer A."/>
            <person name="Rast P."/>
            <person name="Oberbeckmann S."/>
            <person name="Bunk B."/>
            <person name="Jeske O."/>
            <person name="Meyerdierks A."/>
            <person name="Storesund J.E."/>
            <person name="Kallscheuer N."/>
            <person name="Luecker S."/>
            <person name="Lage O.M."/>
            <person name="Pohl T."/>
            <person name="Merkel B.J."/>
            <person name="Hornburger P."/>
            <person name="Mueller R.-W."/>
            <person name="Bruemmer F."/>
            <person name="Labrenz M."/>
            <person name="Spormann A.M."/>
            <person name="Op den Camp H."/>
            <person name="Overmann J."/>
            <person name="Amann R."/>
            <person name="Jetten M.S.M."/>
            <person name="Mascher T."/>
            <person name="Medema M.H."/>
            <person name="Devos D.P."/>
            <person name="Kaster A.-K."/>
            <person name="Ovreas L."/>
            <person name="Rohde M."/>
            <person name="Galperin M.Y."/>
            <person name="Jogler C."/>
        </authorList>
    </citation>
    <scope>NUCLEOTIDE SEQUENCE [LARGE SCALE GENOMIC DNA]</scope>
    <source>
        <strain evidence="5 6">Pan44</strain>
    </source>
</reference>
<feature type="region of interest" description="Disordered" evidence="2">
    <location>
        <begin position="422"/>
        <end position="443"/>
    </location>
</feature>
<evidence type="ECO:0000313" key="6">
    <source>
        <dbReference type="Proteomes" id="UP000315700"/>
    </source>
</evidence>
<evidence type="ECO:0000256" key="2">
    <source>
        <dbReference type="SAM" id="MobiDB-lite"/>
    </source>
</evidence>
<dbReference type="PANTHER" id="PTHR30604">
    <property type="entry name" value="PROTEIN TRANSPORT PROTEIN HOFQ"/>
    <property type="match status" value="1"/>
</dbReference>
<feature type="region of interest" description="Disordered" evidence="2">
    <location>
        <begin position="158"/>
        <end position="213"/>
    </location>
</feature>
<feature type="compositionally biased region" description="Low complexity" evidence="2">
    <location>
        <begin position="62"/>
        <end position="80"/>
    </location>
</feature>
<sequence length="1409" mass="149719">MARHRHNQHGSGLRSKEGSATAKILGLVVFSGLAAGSAWLAGGLRAQERPPAEDNPFEQYRPQASAPAAAPAAEAAPPQAFQRSTRTVTPNMDVNRRRVQDHMRQAKSAFAQGDREEAERNASLAERMATQMKVSFRPNEQTPTQLLAEIRGVPADTMLAGSRPAGMAPTKPTPELASPSGPSEDFLAKFSADAVPQPPVRKTAAAKGEQTPEDKAALAASLLKHAREKIELQHYDEARSLVLEAESLNAVYGNIDDRPDLVMADIDRRTGEKFISGKPRPMVASAESSTDEARALIAQARQHLATGDVAKARTAAEQARSMNAVYSPVDDRPELVLQDIDAQAQAAAVVASAAQPAAPAQSARRKQALSLLNQARQALQKGDVETASTLAAECEALEVAYNEFEDRPEILREDIKRLVASRSRKQEPVTVASAEAPSAPKRDRAVMDLSGKSADELFQIGRQAYQSGNRELAYEAFLACRETGEKMEPRRQKQLQDALSALSPKKNSIQQASAEQAAAWPELPQSPLDRHMTVAQVRYDKVRTETLNAIVLAERMRDRQPEQALTSLDNQLKSIESAGLTDDQTKSLVATVQQTRNAIETYAKQRQPILNQERKNTETKELIKRDIETKFKVEQEIAKLVEEFNDLYDQRRYAEAHAKALQARELNPREPAVVMCVEKSRLAMQVARNEELKEKKADSWLAAMNDVEDTMVFDVSDAKPMAFPKNWDALSKRKPGATDAVEYSQAELQIKRALKETISLNFNDAPLSQVIQYIAEQKGINAKIDQAALADEAVSASTPVSINIHGLKLKSALDSLLAEMNLGYTIENEMLVITSKLRERGELVQKVYQVADLVIPITVPGSSAALRPGTGYGPFDNQLNPGLPQIANGADPFANLTGLNTPNNAAKSLGGTGSNADFQSLTNLLTDVIDPQSWSENGGQATVNSHESTLSLVIRQTQRGHEEIADLLDQLRRLQDLQVTIEVRFITVSDDFFEQIGVDFDFNINDSVGGPTVDNQFNPIRPFGSTDPTNGFTGVATSTTGGTGGTAGTSGTGGGTAGTTGTSGGAGNVGSSSPFGTGPRLNLLGRDSWGSGKVVGLSGNNPLTFTNDLDMQFRQGSFDIGVPTFGNPQAEAGMQFGMAILSDLEAFLFVRAAQGDRRSNIMFAPKVTLFNGVPGSVSSQLQQPFVVSVTPVVSTFSVGFQPVIQTVFEGVQLGVSAVVSADRRYVRLAVAPFFQNITDVFTFSFFGGSGSIGGGAVTGGGAGGGGLGGGLSGGAGGGGVGGGGVGGGVGGGQGGGVGGGQGGQTGGQGGQQGGGGALGQITLQQPVVDVVSVSTVVSVPDGGTVLLGGVKTLREGRNMAGVPILNKIPYVSRLFKNTGVGRETQSLMLMVTPRIIIQEEEEQLLGVAD</sequence>
<feature type="compositionally biased region" description="Polar residues" evidence="2">
    <location>
        <begin position="81"/>
        <end position="92"/>
    </location>
</feature>
<keyword evidence="3" id="KW-0812">Transmembrane</keyword>
<keyword evidence="3" id="KW-1133">Transmembrane helix</keyword>
<dbReference type="Pfam" id="PF00263">
    <property type="entry name" value="Secretin"/>
    <property type="match status" value="1"/>
</dbReference>
<dbReference type="InterPro" id="IPR051808">
    <property type="entry name" value="Type_IV_pilus_biogenesis"/>
</dbReference>
<keyword evidence="3" id="KW-0472">Membrane</keyword>
<dbReference type="KEGG" id="ccos:Pan44_01910"/>
<organism evidence="5 6">
    <name type="scientific">Caulifigura coniformis</name>
    <dbReference type="NCBI Taxonomy" id="2527983"/>
    <lineage>
        <taxon>Bacteria</taxon>
        <taxon>Pseudomonadati</taxon>
        <taxon>Planctomycetota</taxon>
        <taxon>Planctomycetia</taxon>
        <taxon>Planctomycetales</taxon>
        <taxon>Planctomycetaceae</taxon>
        <taxon>Caulifigura</taxon>
    </lineage>
</organism>
<comment type="similarity">
    <text evidence="1">Belongs to the bacterial secretin family.</text>
</comment>
<evidence type="ECO:0000256" key="3">
    <source>
        <dbReference type="SAM" id="Phobius"/>
    </source>
</evidence>
<gene>
    <name evidence="5" type="ORF">Pan44_01910</name>
</gene>